<feature type="active site" description="Nucleophile" evidence="3">
    <location>
        <position position="78"/>
    </location>
</feature>
<dbReference type="InterPro" id="IPR017186">
    <property type="entry name" value="Lipase_autotranspt_EstA"/>
</dbReference>
<dbReference type="OrthoDB" id="5292073at2"/>
<dbReference type="InterPro" id="IPR036514">
    <property type="entry name" value="SGNH_hydro_sf"/>
</dbReference>
<feature type="domain" description="Autotransporter" evidence="5">
    <location>
        <begin position="403"/>
        <end position="685"/>
    </location>
</feature>
<evidence type="ECO:0000313" key="7">
    <source>
        <dbReference type="Proteomes" id="UP000319941"/>
    </source>
</evidence>
<comment type="similarity">
    <text evidence="1">Belongs to the 'GDSL' lipolytic enzyme family.</text>
</comment>
<organism evidence="6 7">
    <name type="scientific">Cobetia crustatorum</name>
    <dbReference type="NCBI Taxonomy" id="553385"/>
    <lineage>
        <taxon>Bacteria</taxon>
        <taxon>Pseudomonadati</taxon>
        <taxon>Pseudomonadota</taxon>
        <taxon>Gammaproteobacteria</taxon>
        <taxon>Oceanospirillales</taxon>
        <taxon>Halomonadaceae</taxon>
        <taxon>Cobetia</taxon>
    </lineage>
</organism>
<dbReference type="SUPFAM" id="SSF103515">
    <property type="entry name" value="Autotransporter"/>
    <property type="match status" value="1"/>
</dbReference>
<name>A0A558HNS2_9GAMM</name>
<dbReference type="Pfam" id="PF00657">
    <property type="entry name" value="Lipase_GDSL"/>
    <property type="match status" value="1"/>
</dbReference>
<dbReference type="InterPro" id="IPR006315">
    <property type="entry name" value="OM_autotransptr_brl_dom"/>
</dbReference>
<dbReference type="STRING" id="553385.GCA_000591415_01673"/>
<dbReference type="PIRSF" id="PIRSF037375">
    <property type="entry name" value="Autotrns_EstA"/>
    <property type="match status" value="1"/>
</dbReference>
<evidence type="ECO:0000256" key="3">
    <source>
        <dbReference type="PIRSR" id="PIRSR037375-1"/>
    </source>
</evidence>
<dbReference type="PANTHER" id="PTHR22835">
    <property type="entry name" value="ZINC FINGER FYVE DOMAIN CONTAINING PROTEIN"/>
    <property type="match status" value="1"/>
</dbReference>
<proteinExistence type="inferred from homology"/>
<feature type="active site" evidence="3">
    <location>
        <position position="352"/>
    </location>
</feature>
<feature type="active site" evidence="3">
    <location>
        <position position="349"/>
    </location>
</feature>
<dbReference type="AlphaFoldDB" id="A0A558HNS2"/>
<dbReference type="Gene3D" id="3.40.50.1110">
    <property type="entry name" value="SGNH hydrolase"/>
    <property type="match status" value="1"/>
</dbReference>
<evidence type="ECO:0000313" key="6">
    <source>
        <dbReference type="EMBL" id="TVU70711.1"/>
    </source>
</evidence>
<dbReference type="PANTHER" id="PTHR22835:SF659">
    <property type="entry name" value="GDSL LIPASE_ACYLHYDROLASE, PUTATIVE (AFU_ORTHOLOGUE AFUA_2G00510)-RELATED"/>
    <property type="match status" value="1"/>
</dbReference>
<dbReference type="GO" id="GO:0019867">
    <property type="term" value="C:outer membrane"/>
    <property type="evidence" value="ECO:0007669"/>
    <property type="project" value="InterPro"/>
</dbReference>
<keyword evidence="7" id="KW-1185">Reference proteome</keyword>
<dbReference type="Proteomes" id="UP000319941">
    <property type="component" value="Unassembled WGS sequence"/>
</dbReference>
<feature type="region of interest" description="Disordered" evidence="4">
    <location>
        <begin position="413"/>
        <end position="435"/>
    </location>
</feature>
<evidence type="ECO:0000256" key="4">
    <source>
        <dbReference type="SAM" id="MobiDB-lite"/>
    </source>
</evidence>
<gene>
    <name evidence="6" type="ORF">FQP86_08875</name>
</gene>
<protein>
    <submittedName>
        <fullName evidence="6">Autotransporter domain-containing protein</fullName>
    </submittedName>
</protein>
<dbReference type="GO" id="GO:0016788">
    <property type="term" value="F:hydrolase activity, acting on ester bonds"/>
    <property type="evidence" value="ECO:0007669"/>
    <property type="project" value="InterPro"/>
</dbReference>
<dbReference type="InterPro" id="IPR005546">
    <property type="entry name" value="Autotransporte_beta"/>
</dbReference>
<evidence type="ECO:0000256" key="2">
    <source>
        <dbReference type="ARBA" id="ARBA00022729"/>
    </source>
</evidence>
<dbReference type="SUPFAM" id="SSF52266">
    <property type="entry name" value="SGNH hydrolase"/>
    <property type="match status" value="1"/>
</dbReference>
<evidence type="ECO:0000256" key="1">
    <source>
        <dbReference type="ARBA" id="ARBA00008668"/>
    </source>
</evidence>
<dbReference type="Pfam" id="PF03797">
    <property type="entry name" value="Autotransporter"/>
    <property type="match status" value="1"/>
</dbReference>
<dbReference type="CDD" id="cd01847">
    <property type="entry name" value="Triacylglycerol_lipase_like"/>
    <property type="match status" value="1"/>
</dbReference>
<dbReference type="InterPro" id="IPR001087">
    <property type="entry name" value="GDSL"/>
</dbReference>
<dbReference type="SMART" id="SM00869">
    <property type="entry name" value="Autotransporter"/>
    <property type="match status" value="1"/>
</dbReference>
<sequence>MKQPIQLNVCCLCCEWVALTACANKNSSKGHIMSSGSRSKRSGLAKHFTLSSLALAISSALLAAPAQAYSNMYIFGDSLSDSGQFPDSDLGGINSLRFTNRSGPDYENSPYGSVSTQLLATELGLSADPSTSVIYQLAGFNDGNNYAVGGYTTAQILASVTEEDGSEVAIPVGSPGAGTVLRSEDGYLIRAEGSADPSALYYVNGGGNDFLQGVITSPATAVASAGNLASAVEALAAAGATTIMVSNLPDVGSTPAGQSGGAAQAAGTSALVSVFNDALGARLAALDGQVNVIRLDTVGILNEVLASPAEFGFATDVPLTQVCFSDSCNVTDYGLGGAAEDPSKLLFNDGVHPTTAGQEILADYAYAMLAAPSVLGLAPQLGSGALNASQRSLSDELRPGAQQENKGVRVFAIGSSSDGTGDSKTSSGQQGFDSEQRGAGVGVMLPLDNALGEAWGGVAVSRRTADYDVDGGSDLELDGQVFSLFARQQWGAVGMQALASYGDFDYDLDRTVTLGQSSRTLSGETEGDGFSGELRLDYRLTNADSLWYSGPFVAYRHTESDIDGYTESGSAANALSVSDQTLRDRRVEAGFMVDRAIADGFGLYGELAYGKRLDDDADSAEVRLASLSTNAYSAEDLDRGSDHYVRLDGGWRMQLGANGMLHLGGGIETWDEVSTRVEVGANYAF</sequence>
<reference evidence="6 7" key="1">
    <citation type="submission" date="2019-07" db="EMBL/GenBank/DDBJ databases">
        <title>Diversity of Bacteria from Kongsfjorden, Arctic.</title>
        <authorList>
            <person name="Yu Y."/>
        </authorList>
    </citation>
    <scope>NUCLEOTIDE SEQUENCE [LARGE SCALE GENOMIC DNA]</scope>
    <source>
        <strain evidence="6 7">SM1923</strain>
    </source>
</reference>
<dbReference type="PROSITE" id="PS51208">
    <property type="entry name" value="AUTOTRANSPORTER"/>
    <property type="match status" value="1"/>
</dbReference>
<keyword evidence="2" id="KW-0732">Signal</keyword>
<dbReference type="Gene3D" id="2.40.128.130">
    <property type="entry name" value="Autotransporter beta-domain"/>
    <property type="match status" value="1"/>
</dbReference>
<dbReference type="EMBL" id="VNFH01000005">
    <property type="protein sequence ID" value="TVU70711.1"/>
    <property type="molecule type" value="Genomic_DNA"/>
</dbReference>
<accession>A0A558HNS2</accession>
<dbReference type="InterPro" id="IPR036709">
    <property type="entry name" value="Autotransporte_beta_dom_sf"/>
</dbReference>
<dbReference type="NCBIfam" id="TIGR01414">
    <property type="entry name" value="autotrans_barl"/>
    <property type="match status" value="1"/>
</dbReference>
<feature type="compositionally biased region" description="Low complexity" evidence="4">
    <location>
        <begin position="414"/>
        <end position="431"/>
    </location>
</feature>
<evidence type="ECO:0000259" key="5">
    <source>
        <dbReference type="PROSITE" id="PS51208"/>
    </source>
</evidence>
<comment type="caution">
    <text evidence="6">The sequence shown here is derived from an EMBL/GenBank/DDBJ whole genome shotgun (WGS) entry which is preliminary data.</text>
</comment>